<dbReference type="AlphaFoldDB" id="A0A8H4W710"/>
<protein>
    <submittedName>
        <fullName evidence="1">Uncharacterized protein</fullName>
    </submittedName>
</protein>
<proteinExistence type="predicted"/>
<evidence type="ECO:0000313" key="2">
    <source>
        <dbReference type="Proteomes" id="UP000566819"/>
    </source>
</evidence>
<comment type="caution">
    <text evidence="1">The sequence shown here is derived from an EMBL/GenBank/DDBJ whole genome shotgun (WGS) entry which is preliminary data.</text>
</comment>
<accession>A0A8H4W710</accession>
<keyword evidence="2" id="KW-1185">Reference proteome</keyword>
<gene>
    <name evidence="1" type="ORF">G7Y89_g1416</name>
</gene>
<evidence type="ECO:0000313" key="1">
    <source>
        <dbReference type="EMBL" id="KAF4636673.1"/>
    </source>
</evidence>
<sequence>MDTTHLPFHTYGYGTISLIPKIGAEKKDKNTSYDYEVLYYFKKLVRQTDNPASLQILAPLDISLLPLSSLKLPMRWIRYPLGAELEAGAYVMTDPLDEGLPRIVSLPTEEMRMIV</sequence>
<reference evidence="1 2" key="1">
    <citation type="submission" date="2020-03" db="EMBL/GenBank/DDBJ databases">
        <title>Draft Genome Sequence of Cudoniella acicularis.</title>
        <authorList>
            <person name="Buettner E."/>
            <person name="Kellner H."/>
        </authorList>
    </citation>
    <scope>NUCLEOTIDE SEQUENCE [LARGE SCALE GENOMIC DNA]</scope>
    <source>
        <strain evidence="1 2">DSM 108380</strain>
    </source>
</reference>
<dbReference type="EMBL" id="JAAMPI010000054">
    <property type="protein sequence ID" value="KAF4636673.1"/>
    <property type="molecule type" value="Genomic_DNA"/>
</dbReference>
<name>A0A8H4W710_9HELO</name>
<organism evidence="1 2">
    <name type="scientific">Cudoniella acicularis</name>
    <dbReference type="NCBI Taxonomy" id="354080"/>
    <lineage>
        <taxon>Eukaryota</taxon>
        <taxon>Fungi</taxon>
        <taxon>Dikarya</taxon>
        <taxon>Ascomycota</taxon>
        <taxon>Pezizomycotina</taxon>
        <taxon>Leotiomycetes</taxon>
        <taxon>Helotiales</taxon>
        <taxon>Tricladiaceae</taxon>
        <taxon>Cudoniella</taxon>
    </lineage>
</organism>
<dbReference type="Proteomes" id="UP000566819">
    <property type="component" value="Unassembled WGS sequence"/>
</dbReference>